<proteinExistence type="predicted"/>
<evidence type="ECO:0000256" key="1">
    <source>
        <dbReference type="SAM" id="MobiDB-lite"/>
    </source>
</evidence>
<dbReference type="EMBL" id="OD564868">
    <property type="protein sequence ID" value="CAD7440069.1"/>
    <property type="molecule type" value="Genomic_DNA"/>
</dbReference>
<feature type="compositionally biased region" description="Polar residues" evidence="1">
    <location>
        <begin position="477"/>
        <end position="488"/>
    </location>
</feature>
<name>A0A7R9HXU6_9NEOP</name>
<protein>
    <submittedName>
        <fullName evidence="2">Uncharacterized protein</fullName>
    </submittedName>
</protein>
<organism evidence="2">
    <name type="scientific">Timema bartmani</name>
    <dbReference type="NCBI Taxonomy" id="61472"/>
    <lineage>
        <taxon>Eukaryota</taxon>
        <taxon>Metazoa</taxon>
        <taxon>Ecdysozoa</taxon>
        <taxon>Arthropoda</taxon>
        <taxon>Hexapoda</taxon>
        <taxon>Insecta</taxon>
        <taxon>Pterygota</taxon>
        <taxon>Neoptera</taxon>
        <taxon>Polyneoptera</taxon>
        <taxon>Phasmatodea</taxon>
        <taxon>Timematodea</taxon>
        <taxon>Timematoidea</taxon>
        <taxon>Timematidae</taxon>
        <taxon>Timema</taxon>
    </lineage>
</organism>
<sequence>MFLRHRLLIPSWEAFDQKGSVRFCPLSRAIHLHFSHAILLIEPPTLCPDSPSYPLLQTPTTLPFHTYIYTVRSGRPKIIRVAHSLSTLPHLFAFCVLTPLDGAVIISTLLSFQQPSTSEKEKPPAVHPTEIRTSISTSSAVELNTTSALANYATEAATLSTPKRVSKLVLPVIGSLVYCESSALDYAATEAEIPITRVSDRIVQGVILVLDWPADDEEIGVRIPVESNCMFELRAESNIEVLYGIQNERGEMILDENNIRERWREYFEQFYGENWPHGLRRHSHKRLVADDEEIEAQSQSCILRYTTGATSARDVANFCTCGTKQYLCIQGILPDMSYQHAILVVLLLVSLHTRCESRYLPTRSHDNQLDRLRELLRDLLETELDSTHNIVNYDRRSLYKREVPETRKSSSFENGLQEIKSLPSRSLQESKSLPSKGLQEIKSLLSKGLQESKSLSSKSLQESKNLPSKCHQESKILPSQGSQESKSPPSKGLQESKRVITQICQIHGATSATLKKKLSLITTYCRDHFFIERPTGTVTRWYHKNNEIQAMVCPFSA</sequence>
<feature type="compositionally biased region" description="Low complexity" evidence="1">
    <location>
        <begin position="455"/>
        <end position="464"/>
    </location>
</feature>
<evidence type="ECO:0000313" key="2">
    <source>
        <dbReference type="EMBL" id="CAD7440069.1"/>
    </source>
</evidence>
<gene>
    <name evidence="2" type="ORF">TBIB3V08_LOCUS2598</name>
</gene>
<reference evidence="2" key="1">
    <citation type="submission" date="2020-11" db="EMBL/GenBank/DDBJ databases">
        <authorList>
            <person name="Tran Van P."/>
        </authorList>
    </citation>
    <scope>NUCLEOTIDE SEQUENCE</scope>
</reference>
<dbReference type="AlphaFoldDB" id="A0A7R9HXU6"/>
<feature type="region of interest" description="Disordered" evidence="1">
    <location>
        <begin position="455"/>
        <end position="494"/>
    </location>
</feature>
<accession>A0A7R9HXU6</accession>